<protein>
    <submittedName>
        <fullName evidence="2">Uncharacterized protein</fullName>
    </submittedName>
</protein>
<gene>
    <name evidence="2" type="ORF">QRT03_26290</name>
</gene>
<comment type="caution">
    <text evidence="2">The sequence shown here is derived from an EMBL/GenBank/DDBJ whole genome shotgun (WGS) entry which is preliminary data.</text>
</comment>
<sequence>MRLGRRLTAGIAEDPPAPAVPAPAATPEPVETVDVHEQPTPDPVVSGS</sequence>
<feature type="region of interest" description="Disordered" evidence="1">
    <location>
        <begin position="1"/>
        <end position="48"/>
    </location>
</feature>
<organism evidence="2 3">
    <name type="scientific">Actinomycetospora termitidis</name>
    <dbReference type="NCBI Taxonomy" id="3053470"/>
    <lineage>
        <taxon>Bacteria</taxon>
        <taxon>Bacillati</taxon>
        <taxon>Actinomycetota</taxon>
        <taxon>Actinomycetes</taxon>
        <taxon>Pseudonocardiales</taxon>
        <taxon>Pseudonocardiaceae</taxon>
        <taxon>Actinomycetospora</taxon>
    </lineage>
</organism>
<proteinExistence type="predicted"/>
<reference evidence="2 3" key="1">
    <citation type="submission" date="2023-06" db="EMBL/GenBank/DDBJ databases">
        <title>Actinomycetospora Odt1-22.</title>
        <authorList>
            <person name="Supong K."/>
        </authorList>
    </citation>
    <scope>NUCLEOTIDE SEQUENCE [LARGE SCALE GENOMIC DNA]</scope>
    <source>
        <strain evidence="2 3">Odt1-22</strain>
    </source>
</reference>
<accession>A0ABT7MFQ4</accession>
<name>A0ABT7MFQ4_9PSEU</name>
<keyword evidence="3" id="KW-1185">Reference proteome</keyword>
<evidence type="ECO:0000313" key="3">
    <source>
        <dbReference type="Proteomes" id="UP001231924"/>
    </source>
</evidence>
<feature type="compositionally biased region" description="Pro residues" evidence="1">
    <location>
        <begin position="15"/>
        <end position="26"/>
    </location>
</feature>
<evidence type="ECO:0000256" key="1">
    <source>
        <dbReference type="SAM" id="MobiDB-lite"/>
    </source>
</evidence>
<dbReference type="EMBL" id="JASVWF010000007">
    <property type="protein sequence ID" value="MDL5159505.1"/>
    <property type="molecule type" value="Genomic_DNA"/>
</dbReference>
<evidence type="ECO:0000313" key="2">
    <source>
        <dbReference type="EMBL" id="MDL5159505.1"/>
    </source>
</evidence>
<dbReference type="RefSeq" id="WP_286056099.1">
    <property type="nucleotide sequence ID" value="NZ_JASVWF010000007.1"/>
</dbReference>
<dbReference type="Proteomes" id="UP001231924">
    <property type="component" value="Unassembled WGS sequence"/>
</dbReference>